<dbReference type="Pfam" id="PF00578">
    <property type="entry name" value="AhpC-TSA"/>
    <property type="match status" value="1"/>
</dbReference>
<dbReference type="Proteomes" id="UP000001208">
    <property type="component" value="Chromosome"/>
</dbReference>
<dbReference type="RefSeq" id="WP_012498789.1">
    <property type="nucleotide sequence ID" value="NC_011026.1"/>
</dbReference>
<dbReference type="GO" id="GO:0016209">
    <property type="term" value="F:antioxidant activity"/>
    <property type="evidence" value="ECO:0007669"/>
    <property type="project" value="InterPro"/>
</dbReference>
<dbReference type="eggNOG" id="COG1225">
    <property type="taxonomic scope" value="Bacteria"/>
</dbReference>
<reference evidence="2 3" key="1">
    <citation type="submission" date="2008-06" db="EMBL/GenBank/DDBJ databases">
        <title>Complete sequence of Chloroherpeton thalassium ATCC 35110.</title>
        <authorList>
            <consortium name="US DOE Joint Genome Institute"/>
            <person name="Lucas S."/>
            <person name="Copeland A."/>
            <person name="Lapidus A."/>
            <person name="Glavina del Rio T."/>
            <person name="Dalin E."/>
            <person name="Tice H."/>
            <person name="Bruce D."/>
            <person name="Goodwin L."/>
            <person name="Pitluck S."/>
            <person name="Schmutz J."/>
            <person name="Larimer F."/>
            <person name="Land M."/>
            <person name="Hauser L."/>
            <person name="Kyrpides N."/>
            <person name="Mikhailova N."/>
            <person name="Liu Z."/>
            <person name="Li T."/>
            <person name="Zhao F."/>
            <person name="Overmann J."/>
            <person name="Bryant D.A."/>
            <person name="Richardson P."/>
        </authorList>
    </citation>
    <scope>NUCLEOTIDE SEQUENCE [LARGE SCALE GENOMIC DNA]</scope>
    <source>
        <strain evidence="3">ATCC 35110 / GB-78</strain>
    </source>
</reference>
<protein>
    <submittedName>
        <fullName evidence="2">Alkyl hydroperoxide reductase/ Thiol specific antioxidant/ Mal allergen</fullName>
    </submittedName>
</protein>
<proteinExistence type="predicted"/>
<sequence length="218" mass="23567">MSYQKLKELRSTLSKFSAALIAFMLFTAVVLVTVTNASAPESEVGKLAPDFSLKDTDGKTHKLGDYKGKTVVLEWTNPGCPFVVGHYKTGNMQQLQEKYTEAGVVWLTVNSTNPAHPNHLSAEALAEKFQSWESHASANLLDEDGKVGELYGAKTTPHMFIIDKNGKLAYAGAIDDDRSTNGGANASVNYVAQALDELLAGKSVSVKQTKQYGCGVKY</sequence>
<name>B3QTF9_CHLT3</name>
<dbReference type="PANTHER" id="PTHR43640:SF1">
    <property type="entry name" value="THIOREDOXIN-DEPENDENT PEROXIREDOXIN"/>
    <property type="match status" value="1"/>
</dbReference>
<dbReference type="InterPro" id="IPR047262">
    <property type="entry name" value="PRX-like1"/>
</dbReference>
<dbReference type="OrthoDB" id="669323at2"/>
<dbReference type="SUPFAM" id="SSF52833">
    <property type="entry name" value="Thioredoxin-like"/>
    <property type="match status" value="1"/>
</dbReference>
<organism evidence="2 3">
    <name type="scientific">Chloroherpeton thalassium (strain ATCC 35110 / GB-78)</name>
    <dbReference type="NCBI Taxonomy" id="517418"/>
    <lineage>
        <taxon>Bacteria</taxon>
        <taxon>Pseudomonadati</taxon>
        <taxon>Chlorobiota</taxon>
        <taxon>Chlorobiia</taxon>
        <taxon>Chlorobiales</taxon>
        <taxon>Chloroherpetonaceae</taxon>
        <taxon>Chloroherpeton</taxon>
    </lineage>
</organism>
<dbReference type="EMBL" id="CP001100">
    <property type="protein sequence ID" value="ACF12705.1"/>
    <property type="molecule type" value="Genomic_DNA"/>
</dbReference>
<dbReference type="InterPro" id="IPR036249">
    <property type="entry name" value="Thioredoxin-like_sf"/>
</dbReference>
<accession>B3QTF9</accession>
<dbReference type="AlphaFoldDB" id="B3QTF9"/>
<dbReference type="Gene3D" id="3.40.30.10">
    <property type="entry name" value="Glutaredoxin"/>
    <property type="match status" value="1"/>
</dbReference>
<dbReference type="InterPro" id="IPR013766">
    <property type="entry name" value="Thioredoxin_domain"/>
</dbReference>
<dbReference type="KEGG" id="cts:Ctha_0234"/>
<feature type="domain" description="Thioredoxin" evidence="1">
    <location>
        <begin position="42"/>
        <end position="200"/>
    </location>
</feature>
<evidence type="ECO:0000313" key="3">
    <source>
        <dbReference type="Proteomes" id="UP000001208"/>
    </source>
</evidence>
<dbReference type="InterPro" id="IPR000866">
    <property type="entry name" value="AhpC/TSA"/>
</dbReference>
<dbReference type="GO" id="GO:0016491">
    <property type="term" value="F:oxidoreductase activity"/>
    <property type="evidence" value="ECO:0007669"/>
    <property type="project" value="InterPro"/>
</dbReference>
<evidence type="ECO:0000313" key="2">
    <source>
        <dbReference type="EMBL" id="ACF12705.1"/>
    </source>
</evidence>
<dbReference type="PANTHER" id="PTHR43640">
    <property type="entry name" value="OS07G0260300 PROTEIN"/>
    <property type="match status" value="1"/>
</dbReference>
<dbReference type="STRING" id="517418.Ctha_0234"/>
<keyword evidence="3" id="KW-1185">Reference proteome</keyword>
<evidence type="ECO:0000259" key="1">
    <source>
        <dbReference type="PROSITE" id="PS51352"/>
    </source>
</evidence>
<gene>
    <name evidence="2" type="ordered locus">Ctha_0234</name>
</gene>
<dbReference type="PROSITE" id="PS51352">
    <property type="entry name" value="THIOREDOXIN_2"/>
    <property type="match status" value="1"/>
</dbReference>
<dbReference type="CDD" id="cd02969">
    <property type="entry name" value="PRX_like1"/>
    <property type="match status" value="1"/>
</dbReference>
<dbReference type="HOGENOM" id="CLU_076204_3_0_10"/>